<feature type="transmembrane region" description="Helical" evidence="7">
    <location>
        <begin position="183"/>
        <end position="206"/>
    </location>
</feature>
<dbReference type="GO" id="GO:0015369">
    <property type="term" value="F:calcium:proton antiporter activity"/>
    <property type="evidence" value="ECO:0007669"/>
    <property type="project" value="TreeGrafter"/>
</dbReference>
<feature type="domain" description="Sodium/calcium exchanger membrane region" evidence="8">
    <location>
        <begin position="124"/>
        <end position="288"/>
    </location>
</feature>
<feature type="transmembrane region" description="Helical" evidence="7">
    <location>
        <begin position="124"/>
        <end position="143"/>
    </location>
</feature>
<feature type="transmembrane region" description="Helical" evidence="7">
    <location>
        <begin position="374"/>
        <end position="398"/>
    </location>
</feature>
<feature type="transmembrane region" description="Helical" evidence="7">
    <location>
        <begin position="276"/>
        <end position="295"/>
    </location>
</feature>
<evidence type="ECO:0000259" key="8">
    <source>
        <dbReference type="Pfam" id="PF01699"/>
    </source>
</evidence>
<comment type="caution">
    <text evidence="9">The sequence shown here is derived from an EMBL/GenBank/DDBJ whole genome shotgun (WGS) entry which is preliminary data.</text>
</comment>
<proteinExistence type="predicted"/>
<evidence type="ECO:0000256" key="3">
    <source>
        <dbReference type="ARBA" id="ARBA00022692"/>
    </source>
</evidence>
<keyword evidence="6 7" id="KW-0472">Membrane</keyword>
<keyword evidence="4 7" id="KW-1133">Transmembrane helix</keyword>
<feature type="transmembrane region" description="Helical" evidence="7">
    <location>
        <begin position="476"/>
        <end position="493"/>
    </location>
</feature>
<accession>A0A4R0RNW0</accession>
<evidence type="ECO:0000256" key="5">
    <source>
        <dbReference type="ARBA" id="ARBA00023065"/>
    </source>
</evidence>
<feature type="transmembrane region" description="Helical" evidence="7">
    <location>
        <begin position="227"/>
        <end position="245"/>
    </location>
</feature>
<feature type="transmembrane region" description="Helical" evidence="7">
    <location>
        <begin position="93"/>
        <end position="112"/>
    </location>
</feature>
<dbReference type="InterPro" id="IPR004837">
    <property type="entry name" value="NaCa_Exmemb"/>
</dbReference>
<gene>
    <name evidence="9" type="ORF">EIP91_003713</name>
</gene>
<dbReference type="PANTHER" id="PTHR31503">
    <property type="entry name" value="VACUOLAR CALCIUM ION TRANSPORTER"/>
    <property type="match status" value="1"/>
</dbReference>
<dbReference type="STRING" id="92696.A0A4R0RNW0"/>
<dbReference type="GO" id="GO:0000329">
    <property type="term" value="C:fungal-type vacuole membrane"/>
    <property type="evidence" value="ECO:0007669"/>
    <property type="project" value="TreeGrafter"/>
</dbReference>
<dbReference type="EMBL" id="RWJN01000022">
    <property type="protein sequence ID" value="TCD70361.1"/>
    <property type="molecule type" value="Genomic_DNA"/>
</dbReference>
<dbReference type="Proteomes" id="UP000292702">
    <property type="component" value="Unassembled WGS sequence"/>
</dbReference>
<keyword evidence="3 7" id="KW-0812">Transmembrane</keyword>
<name>A0A4R0RNW0_9APHY</name>
<feature type="transmembrane region" description="Helical" evidence="7">
    <location>
        <begin position="333"/>
        <end position="354"/>
    </location>
</feature>
<sequence>MTSSDQSRPSESTLSDAELGYASTSPERVHGPHALAHHTLSRSSTMYSTQSTLRHFNLSRGTTISRAERNRLFLQRLRGKGKRKVGWLESGKNALFCSWLNIFLPAIPFAWAAHFYRDTFSPQVTFALCFIGIMPLQAMFDWGGEQMAIYLGKTLGDLLMITLNNVVEVALAVILLIHCELRLLQSTIIGVIILHLLLVPGTAFLANGVRIWEQTLHPQSTELNHSLLSIGVLAIMLPTVFFAALDRGITLGTDSQGHWEDSALISDDTRSDLLQMSRGFAFMLGIVYIGSRVYLAMPVDDDTGTIAVHPDVPDEIKEEEEELRELEPECNPLACLIVLVVCVGLASVTAEWLVTSIQSVKESGHIREEWFGLILLPFISFSAEGMVTIVFFVQSLVMHCMGKKVMVPSILAHGRAIDLAIQFILWWTPVILLLGWALNKPVTLLFDFYEMALLIGACFLVNCITADAKTNWVEGLILLTYYIMIAISSWFYVGQPELKLMLFCPASIADSLAAATHKGAAALALD</sequence>
<evidence type="ECO:0000256" key="4">
    <source>
        <dbReference type="ARBA" id="ARBA00022989"/>
    </source>
</evidence>
<keyword evidence="10" id="KW-1185">Reference proteome</keyword>
<dbReference type="GO" id="GO:0012505">
    <property type="term" value="C:endomembrane system"/>
    <property type="evidence" value="ECO:0007669"/>
    <property type="project" value="UniProtKB-SubCell"/>
</dbReference>
<feature type="transmembrane region" description="Helical" evidence="7">
    <location>
        <begin position="444"/>
        <end position="464"/>
    </location>
</feature>
<comment type="subcellular location">
    <subcellularLocation>
        <location evidence="1">Endomembrane system</location>
        <topology evidence="1">Multi-pass membrane protein</topology>
    </subcellularLocation>
</comment>
<keyword evidence="5" id="KW-0406">Ion transport</keyword>
<evidence type="ECO:0000256" key="7">
    <source>
        <dbReference type="SAM" id="Phobius"/>
    </source>
</evidence>
<dbReference type="GO" id="GO:0006874">
    <property type="term" value="P:intracellular calcium ion homeostasis"/>
    <property type="evidence" value="ECO:0007669"/>
    <property type="project" value="TreeGrafter"/>
</dbReference>
<feature type="domain" description="Sodium/calcium exchanger membrane region" evidence="8">
    <location>
        <begin position="336"/>
        <end position="489"/>
    </location>
</feature>
<evidence type="ECO:0000313" key="10">
    <source>
        <dbReference type="Proteomes" id="UP000292702"/>
    </source>
</evidence>
<feature type="transmembrane region" description="Helical" evidence="7">
    <location>
        <begin position="155"/>
        <end position="177"/>
    </location>
</feature>
<dbReference type="InterPro" id="IPR004713">
    <property type="entry name" value="CaH_exchang"/>
</dbReference>
<evidence type="ECO:0000256" key="6">
    <source>
        <dbReference type="ARBA" id="ARBA00023136"/>
    </source>
</evidence>
<keyword evidence="2" id="KW-0813">Transport</keyword>
<dbReference type="PANTHER" id="PTHR31503:SF20">
    <property type="entry name" value="CA(2+)_H(+) EXCHANGER, PUTATIVE (EUROFUNG)-RELATED"/>
    <property type="match status" value="1"/>
</dbReference>
<evidence type="ECO:0000256" key="2">
    <source>
        <dbReference type="ARBA" id="ARBA00022448"/>
    </source>
</evidence>
<evidence type="ECO:0000256" key="1">
    <source>
        <dbReference type="ARBA" id="ARBA00004127"/>
    </source>
</evidence>
<reference evidence="9 10" key="1">
    <citation type="submission" date="2018-11" db="EMBL/GenBank/DDBJ databases">
        <title>Genome assembly of Steccherinum ochraceum LE-BIN_3174, the white-rot fungus of the Steccherinaceae family (The Residual Polyporoid clade, Polyporales, Basidiomycota).</title>
        <authorList>
            <person name="Fedorova T.V."/>
            <person name="Glazunova O.A."/>
            <person name="Landesman E.O."/>
            <person name="Moiseenko K.V."/>
            <person name="Psurtseva N.V."/>
            <person name="Savinova O.S."/>
            <person name="Shakhova N.V."/>
            <person name="Tyazhelova T.V."/>
            <person name="Vasina D.V."/>
        </authorList>
    </citation>
    <scope>NUCLEOTIDE SEQUENCE [LARGE SCALE GENOMIC DNA]</scope>
    <source>
        <strain evidence="9 10">LE-BIN_3174</strain>
    </source>
</reference>
<evidence type="ECO:0000313" key="9">
    <source>
        <dbReference type="EMBL" id="TCD70361.1"/>
    </source>
</evidence>
<dbReference type="Pfam" id="PF01699">
    <property type="entry name" value="Na_Ca_ex"/>
    <property type="match status" value="2"/>
</dbReference>
<protein>
    <recommendedName>
        <fullName evidence="8">Sodium/calcium exchanger membrane region domain-containing protein</fullName>
    </recommendedName>
</protein>
<dbReference type="AlphaFoldDB" id="A0A4R0RNW0"/>
<dbReference type="OrthoDB" id="1699231at2759"/>
<organism evidence="9 10">
    <name type="scientific">Steccherinum ochraceum</name>
    <dbReference type="NCBI Taxonomy" id="92696"/>
    <lineage>
        <taxon>Eukaryota</taxon>
        <taxon>Fungi</taxon>
        <taxon>Dikarya</taxon>
        <taxon>Basidiomycota</taxon>
        <taxon>Agaricomycotina</taxon>
        <taxon>Agaricomycetes</taxon>
        <taxon>Polyporales</taxon>
        <taxon>Steccherinaceae</taxon>
        <taxon>Steccherinum</taxon>
    </lineage>
</organism>